<evidence type="ECO:0000313" key="2">
    <source>
        <dbReference type="EMBL" id="CAI5735579.1"/>
    </source>
</evidence>
<accession>A0AAV0ULH4</accession>
<dbReference type="EMBL" id="CANTFL010001281">
    <property type="protein sequence ID" value="CAI5735579.1"/>
    <property type="molecule type" value="Genomic_DNA"/>
</dbReference>
<evidence type="ECO:0000256" key="1">
    <source>
        <dbReference type="SAM" id="MobiDB-lite"/>
    </source>
</evidence>
<dbReference type="Proteomes" id="UP001162031">
    <property type="component" value="Unassembled WGS sequence"/>
</dbReference>
<keyword evidence="3" id="KW-1185">Reference proteome</keyword>
<organism evidence="2 3">
    <name type="scientific">Hyaloperonospora brassicae</name>
    <name type="common">Brassica downy mildew</name>
    <name type="synonym">Peronospora brassicae</name>
    <dbReference type="NCBI Taxonomy" id="162125"/>
    <lineage>
        <taxon>Eukaryota</taxon>
        <taxon>Sar</taxon>
        <taxon>Stramenopiles</taxon>
        <taxon>Oomycota</taxon>
        <taxon>Peronosporomycetes</taxon>
        <taxon>Peronosporales</taxon>
        <taxon>Peronosporaceae</taxon>
        <taxon>Hyaloperonospora</taxon>
    </lineage>
</organism>
<sequence length="94" mass="10959">MEISDEPCTMQFKQTGKRKSRSNSHEQVDQRKRPARSGSGMEEASAPDDFESYQAKRRPRTRVNLDEEPKAVMKMTMMTPLKFLASKRQCSQRY</sequence>
<feature type="region of interest" description="Disordered" evidence="1">
    <location>
        <begin position="1"/>
        <end position="69"/>
    </location>
</feature>
<name>A0AAV0ULH4_HYABA</name>
<protein>
    <submittedName>
        <fullName evidence="2">Uncharacterized protein</fullName>
    </submittedName>
</protein>
<reference evidence="2" key="1">
    <citation type="submission" date="2022-12" db="EMBL/GenBank/DDBJ databases">
        <authorList>
            <person name="Webb A."/>
        </authorList>
    </citation>
    <scope>NUCLEOTIDE SEQUENCE</scope>
    <source>
        <strain evidence="2">Hp1</strain>
    </source>
</reference>
<gene>
    <name evidence="2" type="ORF">HBR001_LOCUS6535</name>
</gene>
<feature type="compositionally biased region" description="Basic and acidic residues" evidence="1">
    <location>
        <begin position="23"/>
        <end position="32"/>
    </location>
</feature>
<proteinExistence type="predicted"/>
<evidence type="ECO:0000313" key="3">
    <source>
        <dbReference type="Proteomes" id="UP001162031"/>
    </source>
</evidence>
<dbReference type="AlphaFoldDB" id="A0AAV0ULH4"/>
<comment type="caution">
    <text evidence="2">The sequence shown here is derived from an EMBL/GenBank/DDBJ whole genome shotgun (WGS) entry which is preliminary data.</text>
</comment>